<dbReference type="SUPFAM" id="SSF53335">
    <property type="entry name" value="S-adenosyl-L-methionine-dependent methyltransferases"/>
    <property type="match status" value="1"/>
</dbReference>
<dbReference type="InterPro" id="IPR002052">
    <property type="entry name" value="DNA_methylase_N6_adenine_CS"/>
</dbReference>
<dbReference type="InterPro" id="IPR002941">
    <property type="entry name" value="DNA_methylase_N4/N6"/>
</dbReference>
<dbReference type="GO" id="GO:0008168">
    <property type="term" value="F:methyltransferase activity"/>
    <property type="evidence" value="ECO:0007669"/>
    <property type="project" value="UniProtKB-KW"/>
</dbReference>
<keyword evidence="7" id="KW-1185">Reference proteome</keyword>
<evidence type="ECO:0000313" key="7">
    <source>
        <dbReference type="Proteomes" id="UP001597479"/>
    </source>
</evidence>
<keyword evidence="2 6" id="KW-0489">Methyltransferase</keyword>
<dbReference type="RefSeq" id="WP_377180313.1">
    <property type="nucleotide sequence ID" value="NZ_JBHUOG010000001.1"/>
</dbReference>
<dbReference type="GO" id="GO:0032259">
    <property type="term" value="P:methylation"/>
    <property type="evidence" value="ECO:0007669"/>
    <property type="project" value="UniProtKB-KW"/>
</dbReference>
<keyword evidence="3" id="KW-0808">Transferase</keyword>
<proteinExistence type="inferred from homology"/>
<dbReference type="EC" id="2.1.1.-" evidence="4"/>
<dbReference type="InterPro" id="IPR029063">
    <property type="entry name" value="SAM-dependent_MTases_sf"/>
</dbReference>
<dbReference type="Proteomes" id="UP001597479">
    <property type="component" value="Unassembled WGS sequence"/>
</dbReference>
<sequence>MSAPYYQDDAVTLWHGDCLDLADVWTTADVLVTDPPYGIDWKVSAYNGGRKHDGIANDATTAVRDAVLEAWGATRPAVSFGSPILPVPSGTRQTLVWRKPPDAGFMGAVAGWRRDWEAIYLLGTWPKAPAQRSGVIETRGGIGAYLTGEHPHAKPVSLLESLIEKCPPGVVADPFAGSGATLLAARNLGRRAVGVEIEERYCEVIAKRFSQGVLDLGEAS</sequence>
<evidence type="ECO:0000256" key="3">
    <source>
        <dbReference type="ARBA" id="ARBA00022679"/>
    </source>
</evidence>
<dbReference type="PANTHER" id="PTHR13370">
    <property type="entry name" value="RNA METHYLASE-RELATED"/>
    <property type="match status" value="1"/>
</dbReference>
<dbReference type="PRINTS" id="PR00508">
    <property type="entry name" value="S21N4MTFRASE"/>
</dbReference>
<evidence type="ECO:0000313" key="6">
    <source>
        <dbReference type="EMBL" id="MFD2792567.1"/>
    </source>
</evidence>
<organism evidence="6 7">
    <name type="scientific">Promicromonospora vindobonensis</name>
    <dbReference type="NCBI Taxonomy" id="195748"/>
    <lineage>
        <taxon>Bacteria</taxon>
        <taxon>Bacillati</taxon>
        <taxon>Actinomycetota</taxon>
        <taxon>Actinomycetes</taxon>
        <taxon>Micrococcales</taxon>
        <taxon>Promicromonosporaceae</taxon>
        <taxon>Promicromonospora</taxon>
    </lineage>
</organism>
<evidence type="ECO:0000256" key="4">
    <source>
        <dbReference type="RuleBase" id="RU362026"/>
    </source>
</evidence>
<accession>A0ABW5VLG2</accession>
<reference evidence="7" key="1">
    <citation type="journal article" date="2019" name="Int. J. Syst. Evol. Microbiol.">
        <title>The Global Catalogue of Microorganisms (GCM) 10K type strain sequencing project: providing services to taxonomists for standard genome sequencing and annotation.</title>
        <authorList>
            <consortium name="The Broad Institute Genomics Platform"/>
            <consortium name="The Broad Institute Genome Sequencing Center for Infectious Disease"/>
            <person name="Wu L."/>
            <person name="Ma J."/>
        </authorList>
    </citation>
    <scope>NUCLEOTIDE SEQUENCE [LARGE SCALE GENOMIC DNA]</scope>
    <source>
        <strain evidence="7">CCM 7044</strain>
    </source>
</reference>
<evidence type="ECO:0000256" key="1">
    <source>
        <dbReference type="ARBA" id="ARBA00006594"/>
    </source>
</evidence>
<dbReference type="Gene3D" id="3.40.50.150">
    <property type="entry name" value="Vaccinia Virus protein VP39"/>
    <property type="match status" value="1"/>
</dbReference>
<comment type="similarity">
    <text evidence="1 4">Belongs to the N(4)/N(6)-methyltransferase family.</text>
</comment>
<gene>
    <name evidence="6" type="ORF">ACFS27_03300</name>
</gene>
<dbReference type="Pfam" id="PF01555">
    <property type="entry name" value="N6_N4_Mtase"/>
    <property type="match status" value="1"/>
</dbReference>
<dbReference type="InterPro" id="IPR001091">
    <property type="entry name" value="RM_Methyltransferase"/>
</dbReference>
<protein>
    <recommendedName>
        <fullName evidence="4">Methyltransferase</fullName>
        <ecNumber evidence="4">2.1.1.-</ecNumber>
    </recommendedName>
</protein>
<comment type="caution">
    <text evidence="6">The sequence shown here is derived from an EMBL/GenBank/DDBJ whole genome shotgun (WGS) entry which is preliminary data.</text>
</comment>
<feature type="domain" description="DNA methylase N-4/N-6" evidence="5">
    <location>
        <begin position="141"/>
        <end position="206"/>
    </location>
</feature>
<dbReference type="PANTHER" id="PTHR13370:SF3">
    <property type="entry name" value="TRNA (GUANINE(10)-N2)-METHYLTRANSFERASE HOMOLOG"/>
    <property type="match status" value="1"/>
</dbReference>
<name>A0ABW5VLG2_9MICO</name>
<evidence type="ECO:0000256" key="2">
    <source>
        <dbReference type="ARBA" id="ARBA00022603"/>
    </source>
</evidence>
<evidence type="ECO:0000259" key="5">
    <source>
        <dbReference type="Pfam" id="PF01555"/>
    </source>
</evidence>
<dbReference type="EMBL" id="JBHUOG010000001">
    <property type="protein sequence ID" value="MFD2792567.1"/>
    <property type="molecule type" value="Genomic_DNA"/>
</dbReference>
<dbReference type="PROSITE" id="PS00092">
    <property type="entry name" value="N6_MTASE"/>
    <property type="match status" value="1"/>
</dbReference>